<gene>
    <name evidence="2" type="ORF">NCTC10736_04011</name>
</gene>
<accession>A0A380BZ86</accession>
<dbReference type="InterPro" id="IPR025668">
    <property type="entry name" value="Tnp_DDE_dom"/>
</dbReference>
<protein>
    <recommendedName>
        <fullName evidence="1">Transposase DDE domain-containing protein</fullName>
    </recommendedName>
</protein>
<evidence type="ECO:0000259" key="1">
    <source>
        <dbReference type="Pfam" id="PF13737"/>
    </source>
</evidence>
<sequence>MGKSKNNITNWPEYNRALTQRGSITLWVDESAIEVWTCTKHHGKRGRGFQFSDVAIETALMVKGVFSLPLRS</sequence>
<dbReference type="Pfam" id="PF13737">
    <property type="entry name" value="DDE_Tnp_1_5"/>
    <property type="match status" value="1"/>
</dbReference>
<dbReference type="EMBL" id="UGYV01000004">
    <property type="protein sequence ID" value="SUJ09250.1"/>
    <property type="molecule type" value="Genomic_DNA"/>
</dbReference>
<reference evidence="2 3" key="1">
    <citation type="submission" date="2018-06" db="EMBL/GenBank/DDBJ databases">
        <authorList>
            <consortium name="Pathogen Informatics"/>
            <person name="Doyle S."/>
        </authorList>
    </citation>
    <scope>NUCLEOTIDE SEQUENCE [LARGE SCALE GENOMIC DNA]</scope>
    <source>
        <strain evidence="2 3">NCTC10736</strain>
    </source>
</reference>
<evidence type="ECO:0000313" key="2">
    <source>
        <dbReference type="EMBL" id="SUJ09250.1"/>
    </source>
</evidence>
<proteinExistence type="predicted"/>
<dbReference type="Proteomes" id="UP000255061">
    <property type="component" value="Unassembled WGS sequence"/>
</dbReference>
<organism evidence="2 3">
    <name type="scientific">Shewanella morhuae</name>
    <dbReference type="NCBI Taxonomy" id="365591"/>
    <lineage>
        <taxon>Bacteria</taxon>
        <taxon>Pseudomonadati</taxon>
        <taxon>Pseudomonadota</taxon>
        <taxon>Gammaproteobacteria</taxon>
        <taxon>Alteromonadales</taxon>
        <taxon>Shewanellaceae</taxon>
        <taxon>Shewanella</taxon>
    </lineage>
</organism>
<evidence type="ECO:0000313" key="3">
    <source>
        <dbReference type="Proteomes" id="UP000255061"/>
    </source>
</evidence>
<feature type="domain" description="Transposase DDE" evidence="1">
    <location>
        <begin position="20"/>
        <end position="71"/>
    </location>
</feature>
<name>A0A380BZ86_9GAMM</name>
<dbReference type="AlphaFoldDB" id="A0A380BZ86"/>